<dbReference type="GO" id="GO:0030313">
    <property type="term" value="C:cell envelope"/>
    <property type="evidence" value="ECO:0007669"/>
    <property type="project" value="UniProtKB-SubCell"/>
</dbReference>
<sequence length="1284" mass="139395">MKNVVLKKAVAAVLAATTILTVVPVGASAAWIREGQSNWSWNESGATFIGWKNIDGNWYYFDNNGIMITGWINNWGNWYYTDSSGVMQNGIIEVNGKVYALGSDGVMQTGRISINGQSYNFDENGIATGDRIPSANKTFDVANNVLPGGYKPPYSSDGNLWGAASSNNTNSSSKSNSSNNSSSSSDDMFENAKEIIVKYKVTFDSNGGSKVSSINGVKSGKTIDLPDEPTKDGYKFDGWYKDDDDFEKEFTEDTKVRADIKLHAKWVKSDGSADTKPDTKPGEQVVLLSKVITNNISGKDSVKVSARATNYTNGAKATIELFEKSTGTVVKTETVDIGSRGLISYTFTGVGVGTYTAKVTVGTVSASSEEFNVISSSDAADTAIKKDAEALSLGDLSFVISDFNLPTGGSYGTTITWASDNEDIISKDGKVKRPNGTDTKEVKLTATISKEGGLSVKKDFTVTVKNLDEKLKSAVQEINIAMATTSDAAAKFSAIKTKLDDKEIMVVFGVSKEEYANYVALKVTGDKYQIEVAKGVYDASRGKAYVEDENGAKAIKTAFNTGVKKQTSQKGIDDKNSQGEKDLVAAREKLIKLINEYEAKSDVTEDKYTASSWKAYQNALAQAKDAQDRTSINFVQSSMEKLKYAFDNLTGAYLVNIDINLNGTVWGGFRTVTLEKGSEKIEAKDTETGVKASLINGRYKIVVDGEDTGKIIEITNASPTKIVLDYYTINLKMKTSDLVRGEIIKGTYGDKNIASELQGSKMVLGGKELTIKVNGTSSNVNIKNFKYAWSEENIVKSEGQTFVINEVKNKLDLICKITPDDRLINKILVSSDSSGKVTVKADAFNVGSETIKAELMQNGKVIENGTCNMKKDSEAEDNFIAEFNNIATGSYIVRVTISSGDNAVSNEARVVVKQIDSNLVKAIQEINGAIDKGTEGDKFTSLKTAIEVNYTNFKITNEEYNLYKALETSTEPKDKYQIEVLKAVYAGSNQKAYSLDETGAESIRSKFTAAVTTQTNEKKKVEDNVTAAAELAKAKEDLTALIDGEIGTDRNNPQYIKDEVKYTVESWKIYSDSIIKALNAEKVQNPTLVNVIKAKTDLESAKTQLQLGYEATIKVTKDGTAYDNFGIVTLKQKTLNIIQSKEIATEKPETGVVKASRLANGEYEIFINNKDTGDTITIKDGVSGNKELKYYTVSFNLDKSEELVNSTITAKYNDKDIIKSGDVVLGGQNLTVTAIGKSSVSGVSNFIYTWTGLTNIPTDNASIVTEHTVGKKLDITCKISTPGV</sequence>
<dbReference type="Proteomes" id="UP000199263">
    <property type="component" value="Unassembled WGS sequence"/>
</dbReference>
<evidence type="ECO:0000259" key="6">
    <source>
        <dbReference type="Pfam" id="PF20578"/>
    </source>
</evidence>
<keyword evidence="5" id="KW-0732">Signal</keyword>
<feature type="repeat" description="Cell wall-binding" evidence="3">
    <location>
        <begin position="48"/>
        <end position="67"/>
    </location>
</feature>
<organism evidence="7 8">
    <name type="scientific">Clostridium uliginosum</name>
    <dbReference type="NCBI Taxonomy" id="119641"/>
    <lineage>
        <taxon>Bacteria</taxon>
        <taxon>Bacillati</taxon>
        <taxon>Bacillota</taxon>
        <taxon>Clostridia</taxon>
        <taxon>Eubacteriales</taxon>
        <taxon>Clostridiaceae</taxon>
        <taxon>Clostridium</taxon>
    </lineage>
</organism>
<evidence type="ECO:0000256" key="5">
    <source>
        <dbReference type="SAM" id="SignalP"/>
    </source>
</evidence>
<feature type="chain" id="PRO_5011629521" evidence="5">
    <location>
        <begin position="30"/>
        <end position="1284"/>
    </location>
</feature>
<dbReference type="Pfam" id="PF09479">
    <property type="entry name" value="Flg_new"/>
    <property type="match status" value="1"/>
</dbReference>
<dbReference type="OrthoDB" id="1882017at2"/>
<dbReference type="Gene3D" id="1.20.1270.70">
    <property type="entry name" value="Designed single chain three-helix bundle"/>
    <property type="match status" value="1"/>
</dbReference>
<dbReference type="RefSeq" id="WP_090090958.1">
    <property type="nucleotide sequence ID" value="NZ_FOMG01000011.1"/>
</dbReference>
<feature type="region of interest" description="Disordered" evidence="4">
    <location>
        <begin position="161"/>
        <end position="186"/>
    </location>
</feature>
<feature type="signal peptide" evidence="5">
    <location>
        <begin position="1"/>
        <end position="29"/>
    </location>
</feature>
<feature type="repeat" description="Cell wall-binding" evidence="3">
    <location>
        <begin position="68"/>
        <end position="87"/>
    </location>
</feature>
<dbReference type="EMBL" id="FOMG01000011">
    <property type="protein sequence ID" value="SFC84886.1"/>
    <property type="molecule type" value="Genomic_DNA"/>
</dbReference>
<feature type="compositionally biased region" description="Low complexity" evidence="4">
    <location>
        <begin position="165"/>
        <end position="185"/>
    </location>
</feature>
<dbReference type="Gene3D" id="2.10.270.10">
    <property type="entry name" value="Cholin Binding"/>
    <property type="match status" value="1"/>
</dbReference>
<evidence type="ECO:0000313" key="7">
    <source>
        <dbReference type="EMBL" id="SFC84886.1"/>
    </source>
</evidence>
<comment type="subcellular location">
    <subcellularLocation>
        <location evidence="1">Cell envelope</location>
    </subcellularLocation>
</comment>
<accession>A0A1I1MIC6</accession>
<dbReference type="Pfam" id="PF20578">
    <property type="entry name" value="aBig_2"/>
    <property type="match status" value="1"/>
</dbReference>
<proteinExistence type="predicted"/>
<reference evidence="7 8" key="1">
    <citation type="submission" date="2016-10" db="EMBL/GenBank/DDBJ databases">
        <authorList>
            <person name="de Groot N.N."/>
        </authorList>
    </citation>
    <scope>NUCLEOTIDE SEQUENCE [LARGE SCALE GENOMIC DNA]</scope>
    <source>
        <strain evidence="7 8">DSM 12992</strain>
    </source>
</reference>
<evidence type="ECO:0000313" key="8">
    <source>
        <dbReference type="Proteomes" id="UP000199263"/>
    </source>
</evidence>
<feature type="domain" description="Atrophied bacterial Ig" evidence="6">
    <location>
        <begin position="385"/>
        <end position="466"/>
    </location>
</feature>
<gene>
    <name evidence="7" type="ORF">SAMN05421842_1117</name>
</gene>
<evidence type="ECO:0000256" key="2">
    <source>
        <dbReference type="ARBA" id="ARBA00022737"/>
    </source>
</evidence>
<dbReference type="Pfam" id="PF19127">
    <property type="entry name" value="Choline_bind_3"/>
    <property type="match status" value="1"/>
</dbReference>
<dbReference type="SUPFAM" id="SSF69360">
    <property type="entry name" value="Cell wall binding repeat"/>
    <property type="match status" value="1"/>
</dbReference>
<evidence type="ECO:0000256" key="3">
    <source>
        <dbReference type="PROSITE-ProRule" id="PRU00591"/>
    </source>
</evidence>
<dbReference type="PROSITE" id="PS51170">
    <property type="entry name" value="CW"/>
    <property type="match status" value="2"/>
</dbReference>
<name>A0A1I1MIC6_9CLOT</name>
<dbReference type="InterPro" id="IPR018337">
    <property type="entry name" value="Cell_wall/Cho-bd_repeat"/>
</dbReference>
<keyword evidence="2" id="KW-0677">Repeat</keyword>
<dbReference type="STRING" id="119641.SAMN05421842_1117"/>
<protein>
    <submittedName>
        <fullName evidence="7">Listeria/Bacterioides repeat-containing protein</fullName>
    </submittedName>
</protein>
<evidence type="ECO:0000256" key="4">
    <source>
        <dbReference type="SAM" id="MobiDB-lite"/>
    </source>
</evidence>
<keyword evidence="8" id="KW-1185">Reference proteome</keyword>
<dbReference type="NCBIfam" id="TIGR02543">
    <property type="entry name" value="List_Bact_rpt"/>
    <property type="match status" value="1"/>
</dbReference>
<dbReference type="Gene3D" id="2.60.40.4270">
    <property type="entry name" value="Listeria-Bacteroides repeat domain"/>
    <property type="match status" value="1"/>
</dbReference>
<dbReference type="InterPro" id="IPR013378">
    <property type="entry name" value="InlB-like_B-rpt"/>
</dbReference>
<dbReference type="InterPro" id="IPR046780">
    <property type="entry name" value="aBig_2"/>
</dbReference>
<dbReference type="InterPro" id="IPR042229">
    <property type="entry name" value="Listeria/Bacterioides_rpt_sf"/>
</dbReference>
<evidence type="ECO:0000256" key="1">
    <source>
        <dbReference type="ARBA" id="ARBA00004196"/>
    </source>
</evidence>